<feature type="non-terminal residue" evidence="1">
    <location>
        <position position="180"/>
    </location>
</feature>
<gene>
    <name evidence="1" type="ORF">PHET_02090</name>
</gene>
<accession>A0A8J4TM38</accession>
<dbReference type="OrthoDB" id="6262668at2759"/>
<name>A0A8J4TM38_9TREM</name>
<sequence>PPFKVELEEGFFTINWKQAYTNYSKFVVAIQHADNSIEEVELDHDAFINYAMPCYLQSVRFYGWQTLDIKELLGIFSNDNNPGFVGHIHTLRVGGEYIISWDALYDCPPEQFSITLNSKEGKLGEQELMAKVTYAKFQHIPEDDSITVCITSVHFDNKLEELSSCTSATQVHGESYLRNT</sequence>
<dbReference type="AlphaFoldDB" id="A0A8J4TM38"/>
<reference evidence="1" key="1">
    <citation type="submission" date="2019-05" db="EMBL/GenBank/DDBJ databases">
        <title>Annotation for the trematode Paragonimus heterotremus.</title>
        <authorList>
            <person name="Choi Y.-J."/>
        </authorList>
    </citation>
    <scope>NUCLEOTIDE SEQUENCE</scope>
    <source>
        <strain evidence="1">LC</strain>
    </source>
</reference>
<evidence type="ECO:0000313" key="1">
    <source>
        <dbReference type="EMBL" id="KAF5404581.1"/>
    </source>
</evidence>
<comment type="caution">
    <text evidence="1">The sequence shown here is derived from an EMBL/GenBank/DDBJ whole genome shotgun (WGS) entry which is preliminary data.</text>
</comment>
<dbReference type="Proteomes" id="UP000748531">
    <property type="component" value="Unassembled WGS sequence"/>
</dbReference>
<proteinExistence type="predicted"/>
<protein>
    <submittedName>
        <fullName evidence="1">Uncharacterized protein</fullName>
    </submittedName>
</protein>
<keyword evidence="2" id="KW-1185">Reference proteome</keyword>
<organism evidence="1 2">
    <name type="scientific">Paragonimus heterotremus</name>
    <dbReference type="NCBI Taxonomy" id="100268"/>
    <lineage>
        <taxon>Eukaryota</taxon>
        <taxon>Metazoa</taxon>
        <taxon>Spiralia</taxon>
        <taxon>Lophotrochozoa</taxon>
        <taxon>Platyhelminthes</taxon>
        <taxon>Trematoda</taxon>
        <taxon>Digenea</taxon>
        <taxon>Plagiorchiida</taxon>
        <taxon>Troglotremata</taxon>
        <taxon>Troglotrematidae</taxon>
        <taxon>Paragonimus</taxon>
    </lineage>
</organism>
<dbReference type="EMBL" id="LUCH01000669">
    <property type="protein sequence ID" value="KAF5404581.1"/>
    <property type="molecule type" value="Genomic_DNA"/>
</dbReference>
<evidence type="ECO:0000313" key="2">
    <source>
        <dbReference type="Proteomes" id="UP000748531"/>
    </source>
</evidence>